<sequence length="24" mass="2813">MMIFLTTPINLIGNFAYLPCRLDR</sequence>
<accession>A0A382WHE3</accession>
<evidence type="ECO:0000313" key="1">
    <source>
        <dbReference type="EMBL" id="SVD57501.1"/>
    </source>
</evidence>
<organism evidence="1">
    <name type="scientific">marine metagenome</name>
    <dbReference type="NCBI Taxonomy" id="408172"/>
    <lineage>
        <taxon>unclassified sequences</taxon>
        <taxon>metagenomes</taxon>
        <taxon>ecological metagenomes</taxon>
    </lineage>
</organism>
<protein>
    <submittedName>
        <fullName evidence="1">Uncharacterized protein</fullName>
    </submittedName>
</protein>
<proteinExistence type="predicted"/>
<feature type="non-terminal residue" evidence="1">
    <location>
        <position position="24"/>
    </location>
</feature>
<dbReference type="AlphaFoldDB" id="A0A382WHE3"/>
<gene>
    <name evidence="1" type="ORF">METZ01_LOCUS410355</name>
</gene>
<name>A0A382WHE3_9ZZZZ</name>
<feature type="non-terminal residue" evidence="1">
    <location>
        <position position="1"/>
    </location>
</feature>
<reference evidence="1" key="1">
    <citation type="submission" date="2018-05" db="EMBL/GenBank/DDBJ databases">
        <authorList>
            <person name="Lanie J.A."/>
            <person name="Ng W.-L."/>
            <person name="Kazmierczak K.M."/>
            <person name="Andrzejewski T.M."/>
            <person name="Davidsen T.M."/>
            <person name="Wayne K.J."/>
            <person name="Tettelin H."/>
            <person name="Glass J.I."/>
            <person name="Rusch D."/>
            <person name="Podicherti R."/>
            <person name="Tsui H.-C.T."/>
            <person name="Winkler M.E."/>
        </authorList>
    </citation>
    <scope>NUCLEOTIDE SEQUENCE</scope>
</reference>
<dbReference type="EMBL" id="UINC01159426">
    <property type="protein sequence ID" value="SVD57501.1"/>
    <property type="molecule type" value="Genomic_DNA"/>
</dbReference>